<evidence type="ECO:0000256" key="6">
    <source>
        <dbReference type="SAM" id="MobiDB-lite"/>
    </source>
</evidence>
<protein>
    <recommendedName>
        <fullName evidence="10">Type II secretion system protein GspD</fullName>
    </recommendedName>
</protein>
<dbReference type="InterPro" id="IPR018247">
    <property type="entry name" value="EF_Hand_1_Ca_BS"/>
</dbReference>
<dbReference type="GO" id="GO:0009279">
    <property type="term" value="C:cell outer membrane"/>
    <property type="evidence" value="ECO:0007669"/>
    <property type="project" value="UniProtKB-SubCell"/>
</dbReference>
<keyword evidence="5" id="KW-0813">Transport</keyword>
<dbReference type="PANTHER" id="PTHR30332:SF24">
    <property type="entry name" value="SECRETIN GSPD-RELATED"/>
    <property type="match status" value="1"/>
</dbReference>
<comment type="caution">
    <text evidence="9">The sequence shown here is derived from an EMBL/GenBank/DDBJ whole genome shotgun (WGS) entry which is preliminary data.</text>
</comment>
<feature type="domain" description="Type II/III secretion system secretin-like" evidence="7">
    <location>
        <begin position="1037"/>
        <end position="1209"/>
    </location>
</feature>
<evidence type="ECO:0000256" key="3">
    <source>
        <dbReference type="ARBA" id="ARBA00023136"/>
    </source>
</evidence>
<evidence type="ECO:0000259" key="8">
    <source>
        <dbReference type="Pfam" id="PF03958"/>
    </source>
</evidence>
<dbReference type="GO" id="GO:0015627">
    <property type="term" value="C:type II protein secretion system complex"/>
    <property type="evidence" value="ECO:0007669"/>
    <property type="project" value="TreeGrafter"/>
</dbReference>
<keyword evidence="3" id="KW-0472">Membrane</keyword>
<comment type="subcellular location">
    <subcellularLocation>
        <location evidence="5">Cell outer membrane</location>
    </subcellularLocation>
    <subcellularLocation>
        <location evidence="1">Membrane</location>
    </subcellularLocation>
</comment>
<evidence type="ECO:0000256" key="4">
    <source>
        <dbReference type="RuleBase" id="RU004003"/>
    </source>
</evidence>
<evidence type="ECO:0008006" key="10">
    <source>
        <dbReference type="Google" id="ProtNLM"/>
    </source>
</evidence>
<dbReference type="Gene3D" id="3.30.1370.120">
    <property type="match status" value="5"/>
</dbReference>
<gene>
    <name evidence="9" type="ORF">ENQ76_08905</name>
</gene>
<evidence type="ECO:0000256" key="2">
    <source>
        <dbReference type="ARBA" id="ARBA00022729"/>
    </source>
</evidence>
<dbReference type="PROSITE" id="PS00018">
    <property type="entry name" value="EF_HAND_1"/>
    <property type="match status" value="1"/>
</dbReference>
<feature type="compositionally biased region" description="Low complexity" evidence="6">
    <location>
        <begin position="1359"/>
        <end position="1373"/>
    </location>
</feature>
<feature type="compositionally biased region" description="Pro residues" evidence="6">
    <location>
        <begin position="1267"/>
        <end position="1306"/>
    </location>
</feature>
<evidence type="ECO:0000259" key="7">
    <source>
        <dbReference type="Pfam" id="PF00263"/>
    </source>
</evidence>
<feature type="domain" description="NolW-like" evidence="8">
    <location>
        <begin position="614"/>
        <end position="728"/>
    </location>
</feature>
<evidence type="ECO:0000256" key="5">
    <source>
        <dbReference type="RuleBase" id="RU004004"/>
    </source>
</evidence>
<feature type="domain" description="NolW-like" evidence="8">
    <location>
        <begin position="832"/>
        <end position="911"/>
    </location>
</feature>
<accession>A0A7C2P133</accession>
<name>A0A7C2P133_9PLAN</name>
<feature type="domain" description="NolW-like" evidence="8">
    <location>
        <begin position="541"/>
        <end position="604"/>
    </location>
</feature>
<feature type="compositionally biased region" description="Polar residues" evidence="6">
    <location>
        <begin position="197"/>
        <end position="212"/>
    </location>
</feature>
<organism evidence="9">
    <name type="scientific">Schlesneria paludicola</name>
    <dbReference type="NCBI Taxonomy" id="360056"/>
    <lineage>
        <taxon>Bacteria</taxon>
        <taxon>Pseudomonadati</taxon>
        <taxon>Planctomycetota</taxon>
        <taxon>Planctomycetia</taxon>
        <taxon>Planctomycetales</taxon>
        <taxon>Planctomycetaceae</taxon>
        <taxon>Schlesneria</taxon>
    </lineage>
</organism>
<dbReference type="GO" id="GO:0009306">
    <property type="term" value="P:protein secretion"/>
    <property type="evidence" value="ECO:0007669"/>
    <property type="project" value="InterPro"/>
</dbReference>
<dbReference type="InterPro" id="IPR050810">
    <property type="entry name" value="Bact_Secretion_Sys_Channel"/>
</dbReference>
<dbReference type="PRINTS" id="PR00811">
    <property type="entry name" value="BCTERIALGSPD"/>
</dbReference>
<proteinExistence type="inferred from homology"/>
<dbReference type="InterPro" id="IPR038591">
    <property type="entry name" value="NolW-like_sf"/>
</dbReference>
<evidence type="ECO:0000256" key="1">
    <source>
        <dbReference type="ARBA" id="ARBA00004370"/>
    </source>
</evidence>
<evidence type="ECO:0000313" key="9">
    <source>
        <dbReference type="EMBL" id="HEN15572.1"/>
    </source>
</evidence>
<feature type="region of interest" description="Disordered" evidence="6">
    <location>
        <begin position="195"/>
        <end position="228"/>
    </location>
</feature>
<dbReference type="InterPro" id="IPR005644">
    <property type="entry name" value="NolW-like"/>
</dbReference>
<comment type="similarity">
    <text evidence="4">Belongs to the bacterial secretin family.</text>
</comment>
<dbReference type="PANTHER" id="PTHR30332">
    <property type="entry name" value="PROBABLE GENERAL SECRETION PATHWAY PROTEIN D"/>
    <property type="match status" value="1"/>
</dbReference>
<dbReference type="EMBL" id="DSOK01000255">
    <property type="protein sequence ID" value="HEN15572.1"/>
    <property type="molecule type" value="Genomic_DNA"/>
</dbReference>
<reference evidence="9" key="1">
    <citation type="journal article" date="2020" name="mSystems">
        <title>Genome- and Community-Level Interaction Insights into Carbon Utilization and Element Cycling Functions of Hydrothermarchaeota in Hydrothermal Sediment.</title>
        <authorList>
            <person name="Zhou Z."/>
            <person name="Liu Y."/>
            <person name="Xu W."/>
            <person name="Pan J."/>
            <person name="Luo Z.H."/>
            <person name="Li M."/>
        </authorList>
    </citation>
    <scope>NUCLEOTIDE SEQUENCE [LARGE SCALE GENOMIC DNA]</scope>
    <source>
        <strain evidence="9">SpSt-339</strain>
    </source>
</reference>
<dbReference type="InterPro" id="IPR001775">
    <property type="entry name" value="GspD/PilQ"/>
</dbReference>
<sequence length="1385" mass="149523">MAASVSPDRLRLTVSEWFRTRCRPLPLVLGAAILAGPYFAGPARAEGPFNRDRQAAKAQAGSRRTPVEADESTAPDAKVKLNYFAVPWEKVLRDVAEATGSELVADRVPAGRFTRRDGAEYNRADAVRIINREIEPLGFRLIEKGNFLIVLDLPSQRPRYQAPVVPKPTSEPPQYETVNPITPPQRLTRQFDRVTPRTAQPQRSDGGVQQASHETESVTDALQPPPGAALNDRVPAAQEPATMVVFRARNQQVTDLAKQLYRTFKERADLVESGRNQLPAFQVRGGTASTATAVQFAVAIDADREELLIDARPSQADALLKLLRRLDVPGDEAEPLQLVSTTRTVCQVAAQLPAVADKIRADRDKPARVFPADADDPLADAFAQVDAAAQPQPPQAGDQPGTMVIPRSGQVGDIVGNLKGEVTIEAVEALGVLILKGNQRDLEQVMQVIKQLEELSEQTAPQVHLLYLTQVNSEALAELLTTVYERLTEFPGPATQPRQNVAILPVSKPNAVLIIAPKNDLPSILQLAEELDKKVDPESEVQVFRLQSAIAPRVEEMITEFYEEREGLGTRVIVRSDVRTNSLIVSAKPRDLDEIGTLIRKIDADESDTVSKMEIFPLKNAVATELSAIINSAIQSVLSPPSNQGASQVFGQGFGAGAAQVDEAFQDVRSTLLQFKAVDADGERLLKSGILSDIRVTPDPRMNALIVAAPEASLSLIGALIKQLDQPTSAVAEIKVFTLANADATLMVQQLQGLFNAQTTGQQGQGGQQRLGQGFQVAGAEDASSGLIPIRFSVDTRTNSVIAVGAADALRVVEAIMLRLDESDIRERQNTVYRLKNSPAATIATAITQFMTSQRDITQQDPNLISTVEQLEREVIVVAETVSNSLLISATPRYNDEILRLIKKLDEPPAQVIIQALIVEVELQDTDEFGVELGFQDSILFDRSIVDQANTFTTTTTTTENNVTTTQTNIISQALQPGFLFGNPNTPLGNSTGGRPTNAVGTQGLSNFSLGRVNGDLGFGGLVLSASSESVSVLLRALSANRQVRVLSRPQIRTMDNQVATIQQGQNVPIVQGVTLAATGVANPNVQRDDAGVILTVQPRITPDGNIVMALTAEKSQYDLTGGVPIFTDASTGNVVTSPVKNISTANTTIMVPNGQTVVLGGLITSRTDEAHRKVPWLGDIPVLGYAFRYDYQQTLRTELLIFLTPRIITDDCESETIKEIEMGRMHFIESEAEEIHGPLRGVPEQDWISPGMIIDGPSTTIMVPTDTPPATPPVLPPQPDPKLQPVMPEPPLPSDLKPLAPPPPAENEANLAPPQPGDTIVDPNITPVGSVRLGGTRPASGVRTAVAEFEAPAKKSHPLSLPKSSQKPSVVKLGRKPWSSPEEK</sequence>
<dbReference type="InterPro" id="IPR004846">
    <property type="entry name" value="T2SS/T3SS_dom"/>
</dbReference>
<feature type="region of interest" description="Disordered" evidence="6">
    <location>
        <begin position="161"/>
        <end position="182"/>
    </location>
</feature>
<dbReference type="Pfam" id="PF03958">
    <property type="entry name" value="Secretin_N"/>
    <property type="match status" value="3"/>
</dbReference>
<dbReference type="Pfam" id="PF00263">
    <property type="entry name" value="Secretin"/>
    <property type="match status" value="1"/>
</dbReference>
<keyword evidence="2" id="KW-0732">Signal</keyword>
<feature type="region of interest" description="Disordered" evidence="6">
    <location>
        <begin position="1265"/>
        <end position="1385"/>
    </location>
</feature>